<evidence type="ECO:0000256" key="2">
    <source>
        <dbReference type="PROSITE-ProRule" id="PRU00169"/>
    </source>
</evidence>
<dbReference type="KEGG" id="smam:Mal15_06400"/>
<reference evidence="4 5" key="1">
    <citation type="submission" date="2019-02" db="EMBL/GenBank/DDBJ databases">
        <title>Planctomycetal bacteria perform biofilm scaping via a novel small molecule.</title>
        <authorList>
            <person name="Jeske O."/>
            <person name="Boedeker C."/>
            <person name="Wiegand S."/>
            <person name="Breitling P."/>
            <person name="Kallscheuer N."/>
            <person name="Jogler M."/>
            <person name="Rohde M."/>
            <person name="Petersen J."/>
            <person name="Medema M.H."/>
            <person name="Surup F."/>
            <person name="Jogler C."/>
        </authorList>
    </citation>
    <scope>NUCLEOTIDE SEQUENCE [LARGE SCALE GENOMIC DNA]</scope>
    <source>
        <strain evidence="4 5">Mal15</strain>
    </source>
</reference>
<name>A0A5B9M6B4_9BACT</name>
<keyword evidence="1 2" id="KW-0597">Phosphoprotein</keyword>
<dbReference type="CDD" id="cd17569">
    <property type="entry name" value="REC_HupR-like"/>
    <property type="match status" value="1"/>
</dbReference>
<dbReference type="Gene3D" id="3.40.50.2300">
    <property type="match status" value="1"/>
</dbReference>
<feature type="domain" description="Response regulatory" evidence="3">
    <location>
        <begin position="5"/>
        <end position="120"/>
    </location>
</feature>
<dbReference type="InterPro" id="IPR011006">
    <property type="entry name" value="CheY-like_superfamily"/>
</dbReference>
<dbReference type="Pfam" id="PF13487">
    <property type="entry name" value="HD_5"/>
    <property type="match status" value="1"/>
</dbReference>
<dbReference type="EMBL" id="CP036264">
    <property type="protein sequence ID" value="QEF96612.1"/>
    <property type="molecule type" value="Genomic_DNA"/>
</dbReference>
<dbReference type="PANTHER" id="PTHR44591">
    <property type="entry name" value="STRESS RESPONSE REGULATOR PROTEIN 1"/>
    <property type="match status" value="1"/>
</dbReference>
<sequence>MSNQRILFVDDDANLLGGIVRQQGDDFDLTTALGGEEALQLIDRQGPFAVVVSDMRMPAMNGIELLKRIREVSPDTVRIMFTGFAELDSTIEAINEGHIFRFLAKPCSGKDLAAALHAALRQHALIAAERELVEGTLHGSVKVLSEVLGLVSPLAFGQSARVRAIVDGILKRVPIRDQWQLEIAAMLSSLGCVTLPTEVLEKKLDGESIAVEEERQFAKHPKLAADLLNAIPRMEHVSRIIQFQNVDINVATVDGIAVPIECRVLKLAIDFDLKERFCESPLHALNELKENRAAYDPTFFAALDDFVKRERNFRHVKLNFHEVVQGMVLAEDIRCQTGTLLMSKGQRLTGSAIRLLENFYKNKSLSGPLKVIVRSDAGDVEQEFCPLGGPSAEIPLTPEIPLPPFDMTLSDI</sequence>
<organism evidence="4 5">
    <name type="scientific">Stieleria maiorica</name>
    <dbReference type="NCBI Taxonomy" id="2795974"/>
    <lineage>
        <taxon>Bacteria</taxon>
        <taxon>Pseudomonadati</taxon>
        <taxon>Planctomycetota</taxon>
        <taxon>Planctomycetia</taxon>
        <taxon>Pirellulales</taxon>
        <taxon>Pirellulaceae</taxon>
        <taxon>Stieleria</taxon>
    </lineage>
</organism>
<dbReference type="RefSeq" id="WP_147866408.1">
    <property type="nucleotide sequence ID" value="NZ_CP036264.1"/>
</dbReference>
<dbReference type="Pfam" id="PF00072">
    <property type="entry name" value="Response_reg"/>
    <property type="match status" value="1"/>
</dbReference>
<dbReference type="SUPFAM" id="SSF52172">
    <property type="entry name" value="CheY-like"/>
    <property type="match status" value="1"/>
</dbReference>
<dbReference type="SMART" id="SM00448">
    <property type="entry name" value="REC"/>
    <property type="match status" value="1"/>
</dbReference>
<protein>
    <submittedName>
        <fullName evidence="4">Hydrogenase transcriptional regulatory protein hupR1</fullName>
    </submittedName>
</protein>
<evidence type="ECO:0000256" key="1">
    <source>
        <dbReference type="ARBA" id="ARBA00022553"/>
    </source>
</evidence>
<dbReference type="Proteomes" id="UP000321353">
    <property type="component" value="Chromosome"/>
</dbReference>
<accession>A0A5B9M6B4</accession>
<dbReference type="InterPro" id="IPR001789">
    <property type="entry name" value="Sig_transdc_resp-reg_receiver"/>
</dbReference>
<evidence type="ECO:0000313" key="5">
    <source>
        <dbReference type="Proteomes" id="UP000321353"/>
    </source>
</evidence>
<evidence type="ECO:0000259" key="3">
    <source>
        <dbReference type="PROSITE" id="PS50110"/>
    </source>
</evidence>
<dbReference type="AlphaFoldDB" id="A0A5B9M6B4"/>
<feature type="modified residue" description="4-aspartylphosphate" evidence="2">
    <location>
        <position position="54"/>
    </location>
</feature>
<gene>
    <name evidence="4" type="primary">hupR1_1</name>
    <name evidence="4" type="ORF">Mal15_06400</name>
</gene>
<dbReference type="GO" id="GO:0000160">
    <property type="term" value="P:phosphorelay signal transduction system"/>
    <property type="evidence" value="ECO:0007669"/>
    <property type="project" value="InterPro"/>
</dbReference>
<dbReference type="Gene3D" id="1.10.3210.10">
    <property type="entry name" value="Hypothetical protein af1432"/>
    <property type="match status" value="1"/>
</dbReference>
<dbReference type="PANTHER" id="PTHR44591:SF19">
    <property type="entry name" value="TWO-COMPONENT RESPONSE REGULATOR-RELATED"/>
    <property type="match status" value="1"/>
</dbReference>
<dbReference type="PROSITE" id="PS50110">
    <property type="entry name" value="RESPONSE_REGULATORY"/>
    <property type="match status" value="1"/>
</dbReference>
<proteinExistence type="predicted"/>
<dbReference type="InterPro" id="IPR050595">
    <property type="entry name" value="Bact_response_regulator"/>
</dbReference>
<keyword evidence="5" id="KW-1185">Reference proteome</keyword>
<evidence type="ECO:0000313" key="4">
    <source>
        <dbReference type="EMBL" id="QEF96612.1"/>
    </source>
</evidence>